<keyword evidence="1" id="KW-0812">Transmembrane</keyword>
<dbReference type="EMBL" id="CADCVE010000061">
    <property type="protein sequence ID" value="CAA9457853.1"/>
    <property type="molecule type" value="Genomic_DNA"/>
</dbReference>
<feature type="transmembrane region" description="Helical" evidence="1">
    <location>
        <begin position="142"/>
        <end position="159"/>
    </location>
</feature>
<name>A0A6J4R7H5_9ACTN</name>
<sequence>MITPYLRRGMAAGLLAGLLAGLFAFFTGEPLLDQAIALEESAVHSHEEGAARSHEDDGEVFSRATQKVGLFFATGLSGVFIGGLFGLVYAYFRSRMAAGSEWTRSVSLAAVIFAGTVLIPFLKYPANPPAVGDPATIGTRTAAYLALVGFSLLAILAAWHASRYLRERCVVSTSVRQVVVGLGLIIAVSVLFVGLPAAADPGEFPAGLLWSFRLSSLGTQTVLWASLGAIFGLLGERAEARKMYGAPAANLAESGSP</sequence>
<dbReference type="AlphaFoldDB" id="A0A6J4R7H5"/>
<reference evidence="2" key="1">
    <citation type="submission" date="2020-02" db="EMBL/GenBank/DDBJ databases">
        <authorList>
            <person name="Meier V. D."/>
        </authorList>
    </citation>
    <scope>NUCLEOTIDE SEQUENCE</scope>
    <source>
        <strain evidence="2">AVDCRST_MAG28</strain>
    </source>
</reference>
<organism evidence="2">
    <name type="scientific">uncultured Rubrobacteraceae bacterium</name>
    <dbReference type="NCBI Taxonomy" id="349277"/>
    <lineage>
        <taxon>Bacteria</taxon>
        <taxon>Bacillati</taxon>
        <taxon>Actinomycetota</taxon>
        <taxon>Rubrobacteria</taxon>
        <taxon>Rubrobacterales</taxon>
        <taxon>Rubrobacteraceae</taxon>
        <taxon>environmental samples</taxon>
    </lineage>
</organism>
<feature type="transmembrane region" description="Helical" evidence="1">
    <location>
        <begin position="70"/>
        <end position="92"/>
    </location>
</feature>
<evidence type="ECO:0000256" key="1">
    <source>
        <dbReference type="SAM" id="Phobius"/>
    </source>
</evidence>
<feature type="transmembrane region" description="Helical" evidence="1">
    <location>
        <begin position="179"/>
        <end position="198"/>
    </location>
</feature>
<accession>A0A6J4R7H5</accession>
<keyword evidence="1" id="KW-0472">Membrane</keyword>
<proteinExistence type="predicted"/>
<keyword evidence="1" id="KW-1133">Transmembrane helix</keyword>
<protein>
    <submittedName>
        <fullName evidence="2">Predicted cobalt transporter CbtA</fullName>
    </submittedName>
</protein>
<dbReference type="Pfam" id="PF09490">
    <property type="entry name" value="CbtA"/>
    <property type="match status" value="1"/>
</dbReference>
<dbReference type="InterPro" id="IPR012666">
    <property type="entry name" value="CbtA_put"/>
</dbReference>
<feature type="transmembrane region" description="Helical" evidence="1">
    <location>
        <begin position="104"/>
        <end position="122"/>
    </location>
</feature>
<evidence type="ECO:0000313" key="2">
    <source>
        <dbReference type="EMBL" id="CAA9457853.1"/>
    </source>
</evidence>
<gene>
    <name evidence="2" type="ORF">AVDCRST_MAG28-2654</name>
</gene>
<feature type="transmembrane region" description="Helical" evidence="1">
    <location>
        <begin position="210"/>
        <end position="234"/>
    </location>
</feature>